<dbReference type="Pfam" id="PF17783">
    <property type="entry name" value="WHD_CvfB"/>
    <property type="match status" value="1"/>
</dbReference>
<dbReference type="Pfam" id="PF21543">
    <property type="entry name" value="CvfB_2nd"/>
    <property type="match status" value="1"/>
</dbReference>
<comment type="similarity">
    <text evidence="1">Belongs to the CvfB family.</text>
</comment>
<dbReference type="EMBL" id="JRJU01000001">
    <property type="protein sequence ID" value="KHF41928.1"/>
    <property type="molecule type" value="Genomic_DNA"/>
</dbReference>
<reference evidence="3 4" key="1">
    <citation type="submission" date="2014-09" db="EMBL/GenBank/DDBJ databases">
        <title>Genome sequencing and annotation of Bacillus Okhensis strain Kh10-101T.</title>
        <authorList>
            <person name="Prakash J.S."/>
        </authorList>
    </citation>
    <scope>NUCLEOTIDE SEQUENCE [LARGE SCALE GENOMIC DNA]</scope>
    <source>
        <strain evidence="4">Kh10-101T</strain>
    </source>
</reference>
<sequence>MRRSIRLMELKPGYNVKLEVIRKANFGYFLSDGSSDILLHEREAKEGIEIGDTLDVFLYHDHQGRLAATMEKPILQLGEVEWLEAVEVKTGHGVFFHNGISRDLFLSMDELPYDREQWPKPGDKLPLSLTWDKRGRLMAKLVKGEPVEKTAIKAPKEMMNKEVSGHVYHFLDEGALLLTDERYIAFLHNDEMNGIPRYGEYITARVQFVREDGRLNVTMNPLRSEQQEEDAERIYAFLQERGGSMPYWDKTPPEDIELRFSISKAKFKRALGKLMKEKKIEQRDGWTHIKKS</sequence>
<dbReference type="InterPro" id="IPR048587">
    <property type="entry name" value="CvfB_S1_3rd"/>
</dbReference>
<dbReference type="PIRSF" id="PIRSF012524">
    <property type="entry name" value="YitL_S1"/>
    <property type="match status" value="1"/>
</dbReference>
<dbReference type="SMART" id="SM00316">
    <property type="entry name" value="S1"/>
    <property type="match status" value="2"/>
</dbReference>
<feature type="domain" description="S1 motif" evidence="2">
    <location>
        <begin position="11"/>
        <end position="71"/>
    </location>
</feature>
<dbReference type="InterPro" id="IPR048588">
    <property type="entry name" value="CvfB_S1_2nd"/>
</dbReference>
<dbReference type="eggNOG" id="COG2996">
    <property type="taxonomic scope" value="Bacteria"/>
</dbReference>
<evidence type="ECO:0000313" key="4">
    <source>
        <dbReference type="Proteomes" id="UP000030832"/>
    </source>
</evidence>
<dbReference type="Gene3D" id="2.40.50.140">
    <property type="entry name" value="Nucleic acid-binding proteins"/>
    <property type="match status" value="2"/>
</dbReference>
<protein>
    <recommendedName>
        <fullName evidence="2">S1 motif domain-containing protein</fullName>
    </recommendedName>
</protein>
<dbReference type="PANTHER" id="PTHR37296:SF1">
    <property type="entry name" value="CONSERVED VIRULENCE FACTOR B"/>
    <property type="match status" value="1"/>
</dbReference>
<dbReference type="InterPro" id="IPR036388">
    <property type="entry name" value="WH-like_DNA-bd_sf"/>
</dbReference>
<dbReference type="AlphaFoldDB" id="A0A0B0IH70"/>
<accession>A0A0B0IH70</accession>
<evidence type="ECO:0000256" key="1">
    <source>
        <dbReference type="PIRNR" id="PIRNR012524"/>
    </source>
</evidence>
<dbReference type="Gene3D" id="1.10.10.10">
    <property type="entry name" value="Winged helix-like DNA-binding domain superfamily/Winged helix DNA-binding domain"/>
    <property type="match status" value="1"/>
</dbReference>
<dbReference type="Pfam" id="PF21191">
    <property type="entry name" value="CvfB_1st"/>
    <property type="match status" value="1"/>
</dbReference>
<dbReference type="Pfam" id="PF13509">
    <property type="entry name" value="S1_2"/>
    <property type="match status" value="1"/>
</dbReference>
<dbReference type="InterPro" id="IPR012340">
    <property type="entry name" value="NA-bd_OB-fold"/>
</dbReference>
<dbReference type="InterPro" id="IPR003029">
    <property type="entry name" value="S1_domain"/>
</dbReference>
<dbReference type="Proteomes" id="UP000030832">
    <property type="component" value="Unassembled WGS sequence"/>
</dbReference>
<evidence type="ECO:0000313" key="3">
    <source>
        <dbReference type="EMBL" id="KHF41928.1"/>
    </source>
</evidence>
<dbReference type="InterPro" id="IPR040764">
    <property type="entry name" value="CvfB_WH"/>
</dbReference>
<proteinExistence type="inferred from homology"/>
<dbReference type="GO" id="GO:0003676">
    <property type="term" value="F:nucleic acid binding"/>
    <property type="evidence" value="ECO:0007669"/>
    <property type="project" value="InterPro"/>
</dbReference>
<keyword evidence="4" id="KW-1185">Reference proteome</keyword>
<name>A0A0B0IH70_9BACI</name>
<feature type="domain" description="S1 motif" evidence="2">
    <location>
        <begin position="158"/>
        <end position="220"/>
    </location>
</feature>
<dbReference type="STRING" id="333138.LQ50_01160"/>
<dbReference type="InterPro" id="IPR039566">
    <property type="entry name" value="CvfB_S1_st"/>
</dbReference>
<comment type="caution">
    <text evidence="3">The sequence shown here is derived from an EMBL/GenBank/DDBJ whole genome shotgun (WGS) entry which is preliminary data.</text>
</comment>
<dbReference type="InterPro" id="IPR014464">
    <property type="entry name" value="CvfB_fam"/>
</dbReference>
<evidence type="ECO:0000259" key="2">
    <source>
        <dbReference type="SMART" id="SM00316"/>
    </source>
</evidence>
<gene>
    <name evidence="3" type="ORF">LQ50_01160</name>
</gene>
<dbReference type="PANTHER" id="PTHR37296">
    <property type="entry name" value="CONSERVED VIRULENCE FACTOR B"/>
    <property type="match status" value="1"/>
</dbReference>
<organism evidence="3 4">
    <name type="scientific">Halalkalibacter okhensis</name>
    <dbReference type="NCBI Taxonomy" id="333138"/>
    <lineage>
        <taxon>Bacteria</taxon>
        <taxon>Bacillati</taxon>
        <taxon>Bacillota</taxon>
        <taxon>Bacilli</taxon>
        <taxon>Bacillales</taxon>
        <taxon>Bacillaceae</taxon>
        <taxon>Halalkalibacter</taxon>
    </lineage>
</organism>